<evidence type="ECO:0000313" key="9">
    <source>
        <dbReference type="Proteomes" id="UP000266841"/>
    </source>
</evidence>
<proteinExistence type="predicted"/>
<dbReference type="Pfam" id="PF00097">
    <property type="entry name" value="zf-C3HC4"/>
    <property type="match status" value="1"/>
</dbReference>
<dbReference type="Proteomes" id="UP000266841">
    <property type="component" value="Unassembled WGS sequence"/>
</dbReference>
<comment type="caution">
    <text evidence="8">The sequence shown here is derived from an EMBL/GenBank/DDBJ whole genome shotgun (WGS) entry which is preliminary data.</text>
</comment>
<dbReference type="AlphaFoldDB" id="K0RVU6"/>
<dbReference type="Gene3D" id="1.25.40.20">
    <property type="entry name" value="Ankyrin repeat-containing domain"/>
    <property type="match status" value="1"/>
</dbReference>
<dbReference type="PROSITE" id="PS50088">
    <property type="entry name" value="ANK_REPEAT"/>
    <property type="match status" value="1"/>
</dbReference>
<dbReference type="SUPFAM" id="SSF48403">
    <property type="entry name" value="Ankyrin repeat"/>
    <property type="match status" value="1"/>
</dbReference>
<feature type="compositionally biased region" description="Low complexity" evidence="6">
    <location>
        <begin position="430"/>
        <end position="440"/>
    </location>
</feature>
<evidence type="ECO:0000313" key="8">
    <source>
        <dbReference type="EMBL" id="EJK52976.1"/>
    </source>
</evidence>
<feature type="domain" description="RING-type" evidence="7">
    <location>
        <begin position="9"/>
        <end position="68"/>
    </location>
</feature>
<evidence type="ECO:0000256" key="4">
    <source>
        <dbReference type="PROSITE-ProRule" id="PRU00023"/>
    </source>
</evidence>
<organism evidence="8 9">
    <name type="scientific">Thalassiosira oceanica</name>
    <name type="common">Marine diatom</name>
    <dbReference type="NCBI Taxonomy" id="159749"/>
    <lineage>
        <taxon>Eukaryota</taxon>
        <taxon>Sar</taxon>
        <taxon>Stramenopiles</taxon>
        <taxon>Ochrophyta</taxon>
        <taxon>Bacillariophyta</taxon>
        <taxon>Coscinodiscophyceae</taxon>
        <taxon>Thalassiosirophycidae</taxon>
        <taxon>Thalassiosirales</taxon>
        <taxon>Thalassiosiraceae</taxon>
        <taxon>Thalassiosira</taxon>
    </lineage>
</organism>
<name>K0RVU6_THAOC</name>
<dbReference type="InterPro" id="IPR018957">
    <property type="entry name" value="Znf_C3HC4_RING-type"/>
</dbReference>
<gene>
    <name evidence="8" type="ORF">THAOC_27673</name>
</gene>
<keyword evidence="1" id="KW-0479">Metal-binding</keyword>
<dbReference type="InterPro" id="IPR001841">
    <property type="entry name" value="Znf_RING"/>
</dbReference>
<dbReference type="GO" id="GO:0008270">
    <property type="term" value="F:zinc ion binding"/>
    <property type="evidence" value="ECO:0007669"/>
    <property type="project" value="UniProtKB-KW"/>
</dbReference>
<evidence type="ECO:0000256" key="6">
    <source>
        <dbReference type="SAM" id="MobiDB-lite"/>
    </source>
</evidence>
<dbReference type="InterPro" id="IPR002110">
    <property type="entry name" value="Ankyrin_rpt"/>
</dbReference>
<dbReference type="PROSITE" id="PS50089">
    <property type="entry name" value="ZF_RING_2"/>
    <property type="match status" value="1"/>
</dbReference>
<protein>
    <recommendedName>
        <fullName evidence="7">RING-type domain-containing protein</fullName>
    </recommendedName>
</protein>
<dbReference type="EMBL" id="AGNL01038807">
    <property type="protein sequence ID" value="EJK52976.1"/>
    <property type="molecule type" value="Genomic_DNA"/>
</dbReference>
<accession>K0RVU6</accession>
<feature type="repeat" description="ANK" evidence="4">
    <location>
        <begin position="176"/>
        <end position="208"/>
    </location>
</feature>
<dbReference type="PANTHER" id="PTHR12109:SF3">
    <property type="entry name" value="RING FINGER PROTEIN 141"/>
    <property type="match status" value="1"/>
</dbReference>
<evidence type="ECO:0000256" key="5">
    <source>
        <dbReference type="PROSITE-ProRule" id="PRU00175"/>
    </source>
</evidence>
<evidence type="ECO:0000259" key="7">
    <source>
        <dbReference type="PROSITE" id="PS50089"/>
    </source>
</evidence>
<dbReference type="InterPro" id="IPR047126">
    <property type="entry name" value="RNF141-like"/>
</dbReference>
<dbReference type="GO" id="GO:0051865">
    <property type="term" value="P:protein autoubiquitination"/>
    <property type="evidence" value="ECO:0007669"/>
    <property type="project" value="TreeGrafter"/>
</dbReference>
<dbReference type="SMART" id="SM00184">
    <property type="entry name" value="RING"/>
    <property type="match status" value="1"/>
</dbReference>
<keyword evidence="2 5" id="KW-0863">Zinc-finger</keyword>
<evidence type="ECO:0000256" key="1">
    <source>
        <dbReference type="ARBA" id="ARBA00022723"/>
    </source>
</evidence>
<dbReference type="InterPro" id="IPR036770">
    <property type="entry name" value="Ankyrin_rpt-contain_sf"/>
</dbReference>
<feature type="compositionally biased region" description="Polar residues" evidence="6">
    <location>
        <begin position="441"/>
        <end position="454"/>
    </location>
</feature>
<dbReference type="SUPFAM" id="SSF57850">
    <property type="entry name" value="RING/U-box"/>
    <property type="match status" value="1"/>
</dbReference>
<reference evidence="8 9" key="1">
    <citation type="journal article" date="2012" name="Genome Biol.">
        <title>Genome and low-iron response of an oceanic diatom adapted to chronic iron limitation.</title>
        <authorList>
            <person name="Lommer M."/>
            <person name="Specht M."/>
            <person name="Roy A.S."/>
            <person name="Kraemer L."/>
            <person name="Andreson R."/>
            <person name="Gutowska M.A."/>
            <person name="Wolf J."/>
            <person name="Bergner S.V."/>
            <person name="Schilhabel M.B."/>
            <person name="Klostermeier U.C."/>
            <person name="Beiko R.G."/>
            <person name="Rosenstiel P."/>
            <person name="Hippler M."/>
            <person name="Laroche J."/>
        </authorList>
    </citation>
    <scope>NUCLEOTIDE SEQUENCE [LARGE SCALE GENOMIC DNA]</scope>
    <source>
        <strain evidence="8 9">CCMP1005</strain>
    </source>
</reference>
<evidence type="ECO:0000256" key="3">
    <source>
        <dbReference type="ARBA" id="ARBA00022833"/>
    </source>
</evidence>
<dbReference type="OrthoDB" id="6105938at2759"/>
<dbReference type="InterPro" id="IPR017907">
    <property type="entry name" value="Znf_RING_CS"/>
</dbReference>
<keyword evidence="9" id="KW-1185">Reference proteome</keyword>
<sequence length="454" mass="49713">MKTDEEEICSVCLEPKVKPITLPCGHSFCAACVDGWRDQYGLTEEEKNHGSAYGIDVTTKYRTCPNCRSPIPPTRNMLSSLHAFTRQIRDLERQGDFESRAYQLLEAKLISLNSQIGEDWDGITVLDDGQEEPVDLPVPIGKCIERNDIPKMLAWFGDPKTPEFKRRLNAQVSICGNMTLLQICGEENNTDIASILLQLGADVDIKDSQAATYLVRTIAYGQGEFETCGKLALEWGAATTGHPLDVITILHDTGTESGLFQSALMRSEFGGRRCEVVGHERSELNGCTCVADVHLPETDEYKVRMEHTPEELVIGHMNLKRRDRTPQDPGHYIEFKDGKVTRREFKSNEECMAFVAKVAETNWVVEEAARYEAAEAAKAEAAKAEAAKAEAAAVEAAPVETSPVEAAPVEAVPVEAVPVEAVPVEAVPVEAAAANPDAEPQNNADQTVAESSQI</sequence>
<feature type="region of interest" description="Disordered" evidence="6">
    <location>
        <begin position="430"/>
        <end position="454"/>
    </location>
</feature>
<evidence type="ECO:0000256" key="2">
    <source>
        <dbReference type="ARBA" id="ARBA00022771"/>
    </source>
</evidence>
<dbReference type="InterPro" id="IPR013083">
    <property type="entry name" value="Znf_RING/FYVE/PHD"/>
</dbReference>
<dbReference type="GO" id="GO:0004842">
    <property type="term" value="F:ubiquitin-protein transferase activity"/>
    <property type="evidence" value="ECO:0007669"/>
    <property type="project" value="TreeGrafter"/>
</dbReference>
<dbReference type="PROSITE" id="PS00518">
    <property type="entry name" value="ZF_RING_1"/>
    <property type="match status" value="1"/>
</dbReference>
<dbReference type="Gene3D" id="3.30.40.10">
    <property type="entry name" value="Zinc/RING finger domain, C3HC4 (zinc finger)"/>
    <property type="match status" value="1"/>
</dbReference>
<keyword evidence="4" id="KW-0040">ANK repeat</keyword>
<dbReference type="PANTHER" id="PTHR12109">
    <property type="entry name" value="RING FINGER PROTEIN 141-RELATED"/>
    <property type="match status" value="1"/>
</dbReference>
<keyword evidence="3" id="KW-0862">Zinc</keyword>